<dbReference type="RefSeq" id="XP_053580921.1">
    <property type="nucleotide sequence ID" value="XM_053732008.1"/>
</dbReference>
<dbReference type="GeneID" id="78776527"/>
<feature type="signal peptide" evidence="1">
    <location>
        <begin position="1"/>
        <end position="22"/>
    </location>
</feature>
<dbReference type="Proteomes" id="UP000483820">
    <property type="component" value="Chromosome V"/>
</dbReference>
<dbReference type="KEGG" id="crq:GCK72_017296"/>
<evidence type="ECO:0000313" key="2">
    <source>
        <dbReference type="EMBL" id="KAF1750745.1"/>
    </source>
</evidence>
<accession>A0A6A5G7T3</accession>
<organism evidence="2 3">
    <name type="scientific">Caenorhabditis remanei</name>
    <name type="common">Caenorhabditis vulgaris</name>
    <dbReference type="NCBI Taxonomy" id="31234"/>
    <lineage>
        <taxon>Eukaryota</taxon>
        <taxon>Metazoa</taxon>
        <taxon>Ecdysozoa</taxon>
        <taxon>Nematoda</taxon>
        <taxon>Chromadorea</taxon>
        <taxon>Rhabditida</taxon>
        <taxon>Rhabditina</taxon>
        <taxon>Rhabditomorpha</taxon>
        <taxon>Rhabditoidea</taxon>
        <taxon>Rhabditidae</taxon>
        <taxon>Peloderinae</taxon>
        <taxon>Caenorhabditis</taxon>
    </lineage>
</organism>
<gene>
    <name evidence="2" type="ORF">GCK72_017296</name>
</gene>
<sequence>MKNFIILLLAITSIVMSYPSSANETSIELYELDSKNDTSLIVITETMDMKEEKQRWIDENINAFKQAQEEKQKRNDEILKFWNEAMRIKEEEERKKAAEDQKMIDENINAFKQAEEEKKNETMSTDTGPKRACLHLFITEICFWFA</sequence>
<proteinExistence type="predicted"/>
<evidence type="ECO:0008006" key="4">
    <source>
        <dbReference type="Google" id="ProtNLM"/>
    </source>
</evidence>
<keyword evidence="1" id="KW-0732">Signal</keyword>
<evidence type="ECO:0000256" key="1">
    <source>
        <dbReference type="SAM" id="SignalP"/>
    </source>
</evidence>
<name>A0A6A5G7T3_CAERE</name>
<dbReference type="CTD" id="78776527"/>
<dbReference type="AlphaFoldDB" id="A0A6A5G7T3"/>
<evidence type="ECO:0000313" key="3">
    <source>
        <dbReference type="Proteomes" id="UP000483820"/>
    </source>
</evidence>
<dbReference type="EMBL" id="WUAV01000005">
    <property type="protein sequence ID" value="KAF1750745.1"/>
    <property type="molecule type" value="Genomic_DNA"/>
</dbReference>
<protein>
    <recommendedName>
        <fullName evidence="4">SXP/RAL-2 family protein Ani s 5-like cation-binding domain-containing protein</fullName>
    </recommendedName>
</protein>
<feature type="chain" id="PRO_5025379906" description="SXP/RAL-2 family protein Ani s 5-like cation-binding domain-containing protein" evidence="1">
    <location>
        <begin position="23"/>
        <end position="146"/>
    </location>
</feature>
<reference evidence="2 3" key="1">
    <citation type="submission" date="2019-12" db="EMBL/GenBank/DDBJ databases">
        <title>Chromosome-level assembly of the Caenorhabditis remanei genome.</title>
        <authorList>
            <person name="Teterina A.A."/>
            <person name="Willis J.H."/>
            <person name="Phillips P.C."/>
        </authorList>
    </citation>
    <scope>NUCLEOTIDE SEQUENCE [LARGE SCALE GENOMIC DNA]</scope>
    <source>
        <strain evidence="2 3">PX506</strain>
        <tissue evidence="2">Whole organism</tissue>
    </source>
</reference>
<comment type="caution">
    <text evidence="2">The sequence shown here is derived from an EMBL/GenBank/DDBJ whole genome shotgun (WGS) entry which is preliminary data.</text>
</comment>